<dbReference type="InterPro" id="IPR001322">
    <property type="entry name" value="Lamin_tail_dom"/>
</dbReference>
<keyword evidence="5" id="KW-1185">Reference proteome</keyword>
<dbReference type="InterPro" id="IPR036415">
    <property type="entry name" value="Lamin_tail_dom_sf"/>
</dbReference>
<name>A0A496PIZ3_9MICC</name>
<dbReference type="PROSITE" id="PS51841">
    <property type="entry name" value="LTD"/>
    <property type="match status" value="2"/>
</dbReference>
<evidence type="ECO:0000259" key="3">
    <source>
        <dbReference type="PROSITE" id="PS51841"/>
    </source>
</evidence>
<feature type="domain" description="LTD" evidence="3">
    <location>
        <begin position="48"/>
        <end position="172"/>
    </location>
</feature>
<keyword evidence="2" id="KW-1133">Transmembrane helix</keyword>
<dbReference type="Proteomes" id="UP000273119">
    <property type="component" value="Unassembled WGS sequence"/>
</dbReference>
<proteinExistence type="predicted"/>
<accession>A0A496PIZ3</accession>
<keyword evidence="2" id="KW-0812">Transmembrane</keyword>
<comment type="caution">
    <text evidence="4">The sequence shown here is derived from an EMBL/GenBank/DDBJ whole genome shotgun (WGS) entry which is preliminary data.</text>
</comment>
<evidence type="ECO:0000313" key="4">
    <source>
        <dbReference type="EMBL" id="RKW70464.1"/>
    </source>
</evidence>
<organism evidence="4 5">
    <name type="scientific">Galactobacter caseinivorans</name>
    <dbReference type="NCBI Taxonomy" id="2676123"/>
    <lineage>
        <taxon>Bacteria</taxon>
        <taxon>Bacillati</taxon>
        <taxon>Actinomycetota</taxon>
        <taxon>Actinomycetes</taxon>
        <taxon>Micrococcales</taxon>
        <taxon>Micrococcaceae</taxon>
        <taxon>Galactobacter</taxon>
    </lineage>
</organism>
<feature type="region of interest" description="Disordered" evidence="1">
    <location>
        <begin position="651"/>
        <end position="741"/>
    </location>
</feature>
<dbReference type="SUPFAM" id="SSF74853">
    <property type="entry name" value="Lamin A/C globular tail domain"/>
    <property type="match status" value="2"/>
</dbReference>
<feature type="domain" description="LTD" evidence="3">
    <location>
        <begin position="182"/>
        <end position="288"/>
    </location>
</feature>
<protein>
    <submittedName>
        <fullName evidence="4">Lamin tail domain-containing protein</fullName>
    </submittedName>
</protein>
<feature type="compositionally biased region" description="Low complexity" evidence="1">
    <location>
        <begin position="726"/>
        <end position="739"/>
    </location>
</feature>
<feature type="compositionally biased region" description="Low complexity" evidence="1">
    <location>
        <begin position="682"/>
        <end position="693"/>
    </location>
</feature>
<sequence>MPASHRTPAHRPQASFAPAPRTVARRAAPVLTVVALLLGSTVGLGSLPAVAADAPALPAPVINEVESNGDDVDWVELGNPGTAPLDLTGYVLTDSEPAKSGHSYTLPAGSVIAPGGLLGIDGVQAQRPGFPFGLGGQDAVRLYAPGTDPAAADIKPLVEYSWESHASTSYGRCPDLTGEFGTTTRTTRGTTNDCSSPLVINEVESDGGNPGDWIELFNTGSGTVDAGGLVLKDNDDSHAYTLPKGTEVAAGGFLRVDESQLGFGLGKADSARLFGAGGTVLDSYTWAAHAATSDGRCPDGTGKFAPTTSPTPGTANACATEGGDGITAGPWPGGDSVRTLDAADEKRGDWSGLDIEPAKGSGPGALWAVQNGDGELYRMDSPDAGASWARSLGFELRYPDGTGTVDAEGVTTTSGGSAAGIYVSTERDNDNKGVSRPAVLRYSLPAGATGAEKPGTPASGTAAGDTPVLNAAAEWNLAKDFPGLGANAGLEGITWIPDSWLTKRGFRDEARGATYSPANYPGHGDGLFAVGVEGTGSVYLYALMDSGAFQRVATIKTGLEVVADVQFDADRNRLWAVCDDACNGRIATFGLGAEAAPKAKAAAAPAAAGTFARTALYERPAKTANFGNEGFAIAPLSACKNGAVPTYYADDNNTDGHSLRTGTLSTTCPTKPVKPTKPTPDPTTTDPSETGTSGTSGGDDEAGRGNDAGRGTDAKEASQEGGAPDAEASQAGSVAAGAQRDGLAATGSETWPWVVGGGALVLIGLSLLAKRSARTRD</sequence>
<dbReference type="AlphaFoldDB" id="A0A496PIZ3"/>
<gene>
    <name evidence="4" type="ORF">DWQ67_08270</name>
</gene>
<keyword evidence="2" id="KW-0472">Membrane</keyword>
<feature type="transmembrane region" description="Helical" evidence="2">
    <location>
        <begin position="750"/>
        <end position="769"/>
    </location>
</feature>
<evidence type="ECO:0000313" key="5">
    <source>
        <dbReference type="Proteomes" id="UP000273119"/>
    </source>
</evidence>
<dbReference type="EMBL" id="QQXL01000004">
    <property type="protein sequence ID" value="RKW70464.1"/>
    <property type="molecule type" value="Genomic_DNA"/>
</dbReference>
<dbReference type="Pfam" id="PF00932">
    <property type="entry name" value="LTD"/>
    <property type="match status" value="2"/>
</dbReference>
<evidence type="ECO:0000256" key="1">
    <source>
        <dbReference type="SAM" id="MobiDB-lite"/>
    </source>
</evidence>
<reference evidence="4 5" key="1">
    <citation type="submission" date="2018-07" db="EMBL/GenBank/DDBJ databases">
        <title>Arthrobacter sp. nov., isolated from raw cow's milk with high bacterial count.</title>
        <authorList>
            <person name="Hahne J."/>
            <person name="Isele D."/>
            <person name="Lipski A."/>
        </authorList>
    </citation>
    <scope>NUCLEOTIDE SEQUENCE [LARGE SCALE GENOMIC DNA]</scope>
    <source>
        <strain evidence="4 5">JZ R-183</strain>
    </source>
</reference>
<dbReference type="Gene3D" id="2.60.40.1260">
    <property type="entry name" value="Lamin Tail domain"/>
    <property type="match status" value="2"/>
</dbReference>
<dbReference type="RefSeq" id="WP_121485115.1">
    <property type="nucleotide sequence ID" value="NZ_QQXL01000004.1"/>
</dbReference>
<evidence type="ECO:0000256" key="2">
    <source>
        <dbReference type="SAM" id="Phobius"/>
    </source>
</evidence>